<dbReference type="GO" id="GO:0047884">
    <property type="term" value="F:FAD diphosphatase activity"/>
    <property type="evidence" value="ECO:0007669"/>
    <property type="project" value="TreeGrafter"/>
</dbReference>
<evidence type="ECO:0000313" key="2">
    <source>
        <dbReference type="EMBL" id="KAF1804740.1"/>
    </source>
</evidence>
<dbReference type="CDD" id="cd00885">
    <property type="entry name" value="cinA"/>
    <property type="match status" value="1"/>
</dbReference>
<dbReference type="Gene3D" id="3.40.980.10">
    <property type="entry name" value="MoaB/Mog-like domain"/>
    <property type="match status" value="1"/>
</dbReference>
<accession>A0A8H4F4P8</accession>
<evidence type="ECO:0000259" key="1">
    <source>
        <dbReference type="SMART" id="SM00852"/>
    </source>
</evidence>
<sequence>MTVTAACCIIGDEILSGKTKDTNSHYLATMLFGLGIELKTIQVVGDEAHDIMKAVRELSSKYDVVFTSGGIGPTHDDITYESIAAAFQLDMKVDQETYDYIQKQLIKRNPNTVMTKFHARMATFPHPAILLRELPNIKIPTVVVHDNVYILPGIPSLFQLLLNSLKPKLQAMSQSAGFHRREIATASPEVSIAGILSDFHTQDVKIGSYPMWNNDKIKVIVTVSGQDRTQVNAIADKLTGAIHGWPYTSKSESRL</sequence>
<dbReference type="PANTHER" id="PTHR47675">
    <property type="entry name" value="MOLYBDOPTERIN BINDING DOMAIN PROTEIN (AFU_ORTHOLOGUE AFUA_5G11210)"/>
    <property type="match status" value="1"/>
</dbReference>
<dbReference type="InterPro" id="IPR056596">
    <property type="entry name" value="FLAD1_M"/>
</dbReference>
<name>A0A8H4F4P8_MUCCL</name>
<organism evidence="2 3">
    <name type="scientific">Mucor circinelloides f. lusitanicus</name>
    <name type="common">Mucor racemosus var. lusitanicus</name>
    <dbReference type="NCBI Taxonomy" id="29924"/>
    <lineage>
        <taxon>Eukaryota</taxon>
        <taxon>Fungi</taxon>
        <taxon>Fungi incertae sedis</taxon>
        <taxon>Mucoromycota</taxon>
        <taxon>Mucoromycotina</taxon>
        <taxon>Mucoromycetes</taxon>
        <taxon>Mucorales</taxon>
        <taxon>Mucorineae</taxon>
        <taxon>Mucoraceae</taxon>
        <taxon>Mucor</taxon>
    </lineage>
</organism>
<dbReference type="PANTHER" id="PTHR47675:SF1">
    <property type="entry name" value="MOLYBDOPTERIN BINDING DOMAIN PROTEIN (AFU_ORTHOLOGUE AFUA_5G11210)"/>
    <property type="match status" value="1"/>
</dbReference>
<dbReference type="Proteomes" id="UP000469890">
    <property type="component" value="Unassembled WGS sequence"/>
</dbReference>
<dbReference type="EMBL" id="JAAECE010000002">
    <property type="protein sequence ID" value="KAF1804740.1"/>
    <property type="molecule type" value="Genomic_DNA"/>
</dbReference>
<gene>
    <name evidence="2" type="ORF">FB192DRAFT_1359304</name>
</gene>
<protein>
    <submittedName>
        <fullName evidence="2">MoaB/Mog domain-containing protein</fullName>
    </submittedName>
</protein>
<dbReference type="InterPro" id="IPR036425">
    <property type="entry name" value="MoaB/Mog-like_dom_sf"/>
</dbReference>
<evidence type="ECO:0000313" key="3">
    <source>
        <dbReference type="Proteomes" id="UP000469890"/>
    </source>
</evidence>
<dbReference type="SUPFAM" id="SSF53218">
    <property type="entry name" value="Molybdenum cofactor biosynthesis proteins"/>
    <property type="match status" value="1"/>
</dbReference>
<dbReference type="InterPro" id="IPR001453">
    <property type="entry name" value="MoaB/Mog_dom"/>
</dbReference>
<reference evidence="2 3" key="1">
    <citation type="submission" date="2019-09" db="EMBL/GenBank/DDBJ databases">
        <authorList>
            <consortium name="DOE Joint Genome Institute"/>
            <person name="Mondo S.J."/>
            <person name="Navarro-Mendoza M.I."/>
            <person name="Perez-Arques C."/>
            <person name="Panchal S."/>
            <person name="Nicolas F.E."/>
            <person name="Ganguly P."/>
            <person name="Pangilinan J."/>
            <person name="Grigoriev I."/>
            <person name="Heitman J."/>
            <person name="Sanya K."/>
            <person name="Garre V."/>
        </authorList>
    </citation>
    <scope>NUCLEOTIDE SEQUENCE [LARGE SCALE GENOMIC DNA]</scope>
    <source>
        <strain evidence="2 3">MU402</strain>
    </source>
</reference>
<comment type="caution">
    <text evidence="2">The sequence shown here is derived from an EMBL/GenBank/DDBJ whole genome shotgun (WGS) entry which is preliminary data.</text>
</comment>
<dbReference type="SMART" id="SM00852">
    <property type="entry name" value="MoCF_biosynth"/>
    <property type="match status" value="1"/>
</dbReference>
<dbReference type="Pfam" id="PF24102">
    <property type="entry name" value="FLAD1_M"/>
    <property type="match status" value="1"/>
</dbReference>
<dbReference type="GO" id="GO:0042726">
    <property type="term" value="P:flavin-containing compound metabolic process"/>
    <property type="evidence" value="ECO:0007669"/>
    <property type="project" value="TreeGrafter"/>
</dbReference>
<feature type="domain" description="MoaB/Mog" evidence="1">
    <location>
        <begin position="6"/>
        <end position="172"/>
    </location>
</feature>
<dbReference type="Pfam" id="PF00994">
    <property type="entry name" value="MoCF_biosynth"/>
    <property type="match status" value="1"/>
</dbReference>
<proteinExistence type="predicted"/>
<dbReference type="AlphaFoldDB" id="A0A8H4F4P8"/>